<organism evidence="1 2">
    <name type="scientific">Melastoma candidum</name>
    <dbReference type="NCBI Taxonomy" id="119954"/>
    <lineage>
        <taxon>Eukaryota</taxon>
        <taxon>Viridiplantae</taxon>
        <taxon>Streptophyta</taxon>
        <taxon>Embryophyta</taxon>
        <taxon>Tracheophyta</taxon>
        <taxon>Spermatophyta</taxon>
        <taxon>Magnoliopsida</taxon>
        <taxon>eudicotyledons</taxon>
        <taxon>Gunneridae</taxon>
        <taxon>Pentapetalae</taxon>
        <taxon>rosids</taxon>
        <taxon>malvids</taxon>
        <taxon>Myrtales</taxon>
        <taxon>Melastomataceae</taxon>
        <taxon>Melastomatoideae</taxon>
        <taxon>Melastomateae</taxon>
        <taxon>Melastoma</taxon>
    </lineage>
</organism>
<dbReference type="Proteomes" id="UP001057402">
    <property type="component" value="Chromosome 10"/>
</dbReference>
<reference evidence="2" key="1">
    <citation type="journal article" date="2023" name="Front. Plant Sci.">
        <title>Chromosomal-level genome assembly of Melastoma candidum provides insights into trichome evolution.</title>
        <authorList>
            <person name="Zhong Y."/>
            <person name="Wu W."/>
            <person name="Sun C."/>
            <person name="Zou P."/>
            <person name="Liu Y."/>
            <person name="Dai S."/>
            <person name="Zhou R."/>
        </authorList>
    </citation>
    <scope>NUCLEOTIDE SEQUENCE [LARGE SCALE GENOMIC DNA]</scope>
</reference>
<sequence length="92" mass="11023">MYSTRFWASQCKDLISSRVVTMARKETEKSWRKMVMAKRISMTSRKDCSLSLSTSASRREPRKMRLVSCHKTHMRTRPMLRRRTRLILEVDK</sequence>
<name>A0ACB9MBP3_9MYRT</name>
<evidence type="ECO:0000313" key="1">
    <source>
        <dbReference type="EMBL" id="KAI4320105.1"/>
    </source>
</evidence>
<keyword evidence="2" id="KW-1185">Reference proteome</keyword>
<protein>
    <submittedName>
        <fullName evidence="1">Uncharacterized protein</fullName>
    </submittedName>
</protein>
<comment type="caution">
    <text evidence="1">The sequence shown here is derived from an EMBL/GenBank/DDBJ whole genome shotgun (WGS) entry which is preliminary data.</text>
</comment>
<accession>A0ACB9MBP3</accession>
<proteinExistence type="predicted"/>
<evidence type="ECO:0000313" key="2">
    <source>
        <dbReference type="Proteomes" id="UP001057402"/>
    </source>
</evidence>
<dbReference type="EMBL" id="CM042889">
    <property type="protein sequence ID" value="KAI4320105.1"/>
    <property type="molecule type" value="Genomic_DNA"/>
</dbReference>
<gene>
    <name evidence="1" type="ORF">MLD38_033617</name>
</gene>